<geneLocation type="plasmid" evidence="1 2">
    <name>AbAZ39_p1</name>
</geneLocation>
<dbReference type="AlphaFoldDB" id="A0A060DHF3"/>
<dbReference type="RefSeq" id="WP_040134028.1">
    <property type="nucleotide sequence ID" value="NZ_CP007794.1"/>
</dbReference>
<organism evidence="1 2">
    <name type="scientific">Azospirillum argentinense</name>
    <dbReference type="NCBI Taxonomy" id="2970906"/>
    <lineage>
        <taxon>Bacteria</taxon>
        <taxon>Pseudomonadati</taxon>
        <taxon>Pseudomonadota</taxon>
        <taxon>Alphaproteobacteria</taxon>
        <taxon>Rhodospirillales</taxon>
        <taxon>Azospirillaceae</taxon>
        <taxon>Azospirillum</taxon>
    </lineage>
</organism>
<dbReference type="GO" id="GO:0016765">
    <property type="term" value="F:transferase activity, transferring alkyl or aryl (other than methyl) groups"/>
    <property type="evidence" value="ECO:0007669"/>
    <property type="project" value="UniProtKB-ARBA"/>
</dbReference>
<dbReference type="SUPFAM" id="SSF48576">
    <property type="entry name" value="Terpenoid synthases"/>
    <property type="match status" value="1"/>
</dbReference>
<protein>
    <submittedName>
        <fullName evidence="1">Phytoene synthase</fullName>
    </submittedName>
</protein>
<evidence type="ECO:0000313" key="2">
    <source>
        <dbReference type="Proteomes" id="UP000027186"/>
    </source>
</evidence>
<evidence type="ECO:0000313" key="1">
    <source>
        <dbReference type="EMBL" id="AIB13596.1"/>
    </source>
</evidence>
<proteinExistence type="predicted"/>
<dbReference type="KEGG" id="abq:ABAZ39_16800"/>
<keyword evidence="1" id="KW-0614">Plasmid</keyword>
<dbReference type="Proteomes" id="UP000027186">
    <property type="component" value="Plasmid AbAZ39_p1"/>
</dbReference>
<sequence length="284" mass="31056">MAKATPDLSYCGREVRKYDNDRFLTCLFAPAERRESLFALYAFNLEIAKTREVVTEPVLGQMRLQFWRDGLDKIYEGAAVPKHAVMEPLAAAVREGGLSRALFDRLIDAREADLDDTPPANLSCLVNYAEVTGAPLVQLALEILGAKGPEAMEAGRQAGIGYALAGIVRAVPFHARQHRQLLPADRMAAHGAQPGDLFELRSTPELRPVAREVAEAARDHLAKARALRRSVPRAALSALLPAVLAGLHLDALAREGNDPFAARVLMPHPLRHAKLAWAALRGRF</sequence>
<dbReference type="Pfam" id="PF00494">
    <property type="entry name" value="SQS_PSY"/>
    <property type="match status" value="1"/>
</dbReference>
<reference evidence="1 2" key="1">
    <citation type="journal article" date="2014" name="Genome Announc.">
        <title>Complete Genome Sequence of the Model Rhizosphere Strain Azospirillum brasilense Az39, Successfully Applied in Agriculture.</title>
        <authorList>
            <person name="Rivera D."/>
            <person name="Revale S."/>
            <person name="Molina R."/>
            <person name="Gualpa J."/>
            <person name="Puente M."/>
            <person name="Maroniche G."/>
            <person name="Paris G."/>
            <person name="Baker D."/>
            <person name="Clavijo B."/>
            <person name="McLay K."/>
            <person name="Spaepen S."/>
            <person name="Perticari A."/>
            <person name="Vazquez M."/>
            <person name="Wisniewski-Dye F."/>
            <person name="Watkins C."/>
            <person name="Martinez-Abarca F."/>
            <person name="Vanderleyden J."/>
            <person name="Cassan F."/>
        </authorList>
    </citation>
    <scope>NUCLEOTIDE SEQUENCE [LARGE SCALE GENOMIC DNA]</scope>
    <source>
        <strain evidence="1 2">Az39</strain>
        <plasmid evidence="1">AbAZ39_p1</plasmid>
    </source>
</reference>
<dbReference type="EMBL" id="CP007794">
    <property type="protein sequence ID" value="AIB13596.1"/>
    <property type="molecule type" value="Genomic_DNA"/>
</dbReference>
<dbReference type="InterPro" id="IPR008949">
    <property type="entry name" value="Isoprenoid_synthase_dom_sf"/>
</dbReference>
<name>A0A060DHF3_9PROT</name>
<gene>
    <name evidence="1" type="ORF">ABAZ39_16800</name>
</gene>
<dbReference type="Gene3D" id="1.10.600.10">
    <property type="entry name" value="Farnesyl Diphosphate Synthase"/>
    <property type="match status" value="1"/>
</dbReference>
<dbReference type="InterPro" id="IPR002060">
    <property type="entry name" value="Squ/phyt_synthse"/>
</dbReference>
<dbReference type="PANTHER" id="PTHR31480">
    <property type="entry name" value="BIFUNCTIONAL LYCOPENE CYCLASE/PHYTOENE SYNTHASE"/>
    <property type="match status" value="1"/>
</dbReference>
<accession>A0A060DHF3</accession>